<feature type="compositionally biased region" description="Basic residues" evidence="1">
    <location>
        <begin position="1371"/>
        <end position="1380"/>
    </location>
</feature>
<feature type="region of interest" description="Disordered" evidence="1">
    <location>
        <begin position="1196"/>
        <end position="1240"/>
    </location>
</feature>
<dbReference type="Pfam" id="PF02765">
    <property type="entry name" value="POT1"/>
    <property type="match status" value="1"/>
</dbReference>
<evidence type="ECO:0000313" key="4">
    <source>
        <dbReference type="Proteomes" id="UP000019473"/>
    </source>
</evidence>
<sequence length="1416" mass="153945">MTTVALTFETLKQIPIADLAPASDHASSSSYILAQVVLVWPYSSSTGTLALLLADTDVRRRKSKGQVKVVFRHGCAREVARTKVGIGDTVKLVLDGCKWTETGGLVSTPGKKIDWDLEYWKQVILQVHRDGDLHSTVDYRANESDTSSADSPIALVNGAYNTRPSVNGVLHRQPSTIHVPYLTPQKPGRRVSAGTFIDAALHSLVEDDGYVPGQGRKRTKFARKSGAWSLVDSDEESEDISQSQVNAGHVEQQQGLTHEEINPTAEPSDHTEQDHMPTEETNLTVETSEHTEQHPMASEDIEHERTENLPANILQTPDVDVVESASGPPRSNSEESTSIPQPVVMGPPSTPHKATQLHLPPGEIDVSQISSEHDAATTPRLLPLASPGLPLVSPLVQRSGVEVGYFSVFHGAASQLEASGDTPAAVATEEARPESELNAASLPGSEGSLMIVEEVSVLQKRSADIEAEPVGRLEHTKTLDGVVIETGNAVGTSSAGYQVPQWLSVLESKIDEERLRSHDEASSEIAPQLPDPRKAVEDEDDDMYGAPADMSQTNGFVISPSSFEPPKSPLDVLEQFLQMSPVAPTRPSNAFEQIDVGNVSNIPITPLHESMEESAAADGRQEKTSIPASEKPRSVAYPESQSPFRQNRAQQTGSGTSSRRSSDYRTRLRSLDGTLEPNEPFADYINQLAQIAATAGSVQPPAGDAAAAYGASQRDADPGLDVPPAGLSAQELGSVESSGGAAEVTPQAYEIANIDTSEGTDPHSATQTVKLDDREEHIINQSVSLRSPEAQVQLPTRDQSQLYPPSPERNTRLEQTEDVKEVTVIALPTPQQTQEEAAEEEVIEQAATQDNYEEAAQDPREISSTQQEEVSAQVIAELEAQTQEEISTDSFQEAPAQDARGKTPVIFEDQEKEEPGEALSASATPAMAPTTPYLHPDSVVPRRASQRLSARKSTMASNISSPYFTPRKPAPAPSSSPNRKENLHPASPDRSELRSSPVQESRKTPVAFTLFQETKPNGIDITPISPNLQAKRPTSHRHIGITTPLAYYAHLSSLHEQFGQILDIIAVCTEPSASPQRSKSGPKDYYTTLRLADPSLLPDQHTAVSAQIFRHAINAVPITTSGDVVILRNFKVQTSMRNFMLLSTETSSWAVFQAKPGSTMSWSDVIVSGPPIEYGPAETSRVKLLFSWWNSGSKQLFSPSTSTNDHELTGVDSSEPRSSSPRRENDGQPPVRDQHVSDRRTANMTSEFGNEDAVENFYASFANGDDGGVREDTADGETAHAVLETRADGDEMKMIDDTVEEAEINVRPAQRTSRRKANRTDHMGNEDDEDVSMIGQDREKSAPLIDATNQRRRSTVSIAASEPGRSLTPRRSTRQKHRKSPSLVHELRDGTKYVDDDRRKSGSVVHELRDGVTYVD</sequence>
<feature type="compositionally biased region" description="Basic and acidic residues" evidence="1">
    <location>
        <begin position="1221"/>
        <end position="1240"/>
    </location>
</feature>
<feature type="region of interest" description="Disordered" evidence="1">
    <location>
        <begin position="514"/>
        <end position="546"/>
    </location>
</feature>
<reference evidence="3 4" key="1">
    <citation type="submission" date="2013-03" db="EMBL/GenBank/DDBJ databases">
        <title>The Genome Sequence of Cladophialophora yegresii CBS 114405.</title>
        <authorList>
            <consortium name="The Broad Institute Genomics Platform"/>
            <person name="Cuomo C."/>
            <person name="de Hoog S."/>
            <person name="Gorbushina A."/>
            <person name="Walker B."/>
            <person name="Young S.K."/>
            <person name="Zeng Q."/>
            <person name="Gargeya S."/>
            <person name="Fitzgerald M."/>
            <person name="Haas B."/>
            <person name="Abouelleil A."/>
            <person name="Allen A.W."/>
            <person name="Alvarado L."/>
            <person name="Arachchi H.M."/>
            <person name="Berlin A.M."/>
            <person name="Chapman S.B."/>
            <person name="Gainer-Dewar J."/>
            <person name="Goldberg J."/>
            <person name="Griggs A."/>
            <person name="Gujja S."/>
            <person name="Hansen M."/>
            <person name="Howarth C."/>
            <person name="Imamovic A."/>
            <person name="Ireland A."/>
            <person name="Larimer J."/>
            <person name="McCowan C."/>
            <person name="Murphy C."/>
            <person name="Pearson M."/>
            <person name="Poon T.W."/>
            <person name="Priest M."/>
            <person name="Roberts A."/>
            <person name="Saif S."/>
            <person name="Shea T."/>
            <person name="Sisk P."/>
            <person name="Sykes S."/>
            <person name="Wortman J."/>
            <person name="Nusbaum C."/>
            <person name="Birren B."/>
        </authorList>
    </citation>
    <scope>NUCLEOTIDE SEQUENCE [LARGE SCALE GENOMIC DNA]</scope>
    <source>
        <strain evidence="3 4">CBS 114405</strain>
    </source>
</reference>
<feature type="region of interest" description="Disordered" evidence="1">
    <location>
        <begin position="209"/>
        <end position="354"/>
    </location>
</feature>
<dbReference type="SMART" id="SM00976">
    <property type="entry name" value="Telo_bind"/>
    <property type="match status" value="1"/>
</dbReference>
<dbReference type="HOGENOM" id="CLU_261220_0_0_1"/>
<proteinExistence type="predicted"/>
<dbReference type="eggNOG" id="ENOG502SETJ">
    <property type="taxonomic scope" value="Eukaryota"/>
</dbReference>
<organism evidence="3 4">
    <name type="scientific">Cladophialophora yegresii CBS 114405</name>
    <dbReference type="NCBI Taxonomy" id="1182544"/>
    <lineage>
        <taxon>Eukaryota</taxon>
        <taxon>Fungi</taxon>
        <taxon>Dikarya</taxon>
        <taxon>Ascomycota</taxon>
        <taxon>Pezizomycotina</taxon>
        <taxon>Eurotiomycetes</taxon>
        <taxon>Chaetothyriomycetidae</taxon>
        <taxon>Chaetothyriales</taxon>
        <taxon>Herpotrichiellaceae</taxon>
        <taxon>Cladophialophora</taxon>
    </lineage>
</organism>
<feature type="compositionally biased region" description="Basic and acidic residues" evidence="1">
    <location>
        <begin position="257"/>
        <end position="278"/>
    </location>
</feature>
<feature type="compositionally biased region" description="Polar residues" evidence="1">
    <location>
        <begin position="793"/>
        <end position="803"/>
    </location>
</feature>
<dbReference type="VEuPathDB" id="FungiDB:A1O7_04663"/>
<gene>
    <name evidence="3" type="ORF">A1O7_04663</name>
</gene>
<feature type="compositionally biased region" description="Low complexity" evidence="1">
    <location>
        <begin position="923"/>
        <end position="932"/>
    </location>
</feature>
<dbReference type="InterPro" id="IPR011564">
    <property type="entry name" value="Telomer_end-bd_POT1/Cdc13"/>
</dbReference>
<dbReference type="GO" id="GO:0000723">
    <property type="term" value="P:telomere maintenance"/>
    <property type="evidence" value="ECO:0007669"/>
    <property type="project" value="InterPro"/>
</dbReference>
<feature type="compositionally biased region" description="Polar residues" evidence="1">
    <location>
        <begin position="946"/>
        <end position="963"/>
    </location>
</feature>
<feature type="domain" description="Telomeric single stranded DNA binding POT1/Cdc13" evidence="2">
    <location>
        <begin position="1048"/>
        <end position="1190"/>
    </location>
</feature>
<dbReference type="GO" id="GO:0003677">
    <property type="term" value="F:DNA binding"/>
    <property type="evidence" value="ECO:0007669"/>
    <property type="project" value="InterPro"/>
</dbReference>
<feature type="region of interest" description="Disordered" evidence="1">
    <location>
        <begin position="611"/>
        <end position="665"/>
    </location>
</feature>
<feature type="compositionally biased region" description="Polar residues" evidence="1">
    <location>
        <begin position="880"/>
        <end position="891"/>
    </location>
</feature>
<evidence type="ECO:0000256" key="1">
    <source>
        <dbReference type="SAM" id="MobiDB-lite"/>
    </source>
</evidence>
<feature type="region of interest" description="Disordered" evidence="1">
    <location>
        <begin position="698"/>
        <end position="744"/>
    </location>
</feature>
<feature type="region of interest" description="Disordered" evidence="1">
    <location>
        <begin position="781"/>
        <end position="1004"/>
    </location>
</feature>
<keyword evidence="4" id="KW-1185">Reference proteome</keyword>
<dbReference type="RefSeq" id="XP_007756863.1">
    <property type="nucleotide sequence ID" value="XM_007758673.1"/>
</dbReference>
<comment type="caution">
    <text evidence="3">The sequence shown here is derived from an EMBL/GenBank/DDBJ whole genome shotgun (WGS) entry which is preliminary data.</text>
</comment>
<feature type="compositionally biased region" description="Low complexity" evidence="1">
    <location>
        <begin position="702"/>
        <end position="713"/>
    </location>
</feature>
<dbReference type="CDD" id="cd04497">
    <property type="entry name" value="hPOT1_OB1_like"/>
    <property type="match status" value="1"/>
</dbReference>
<feature type="compositionally biased region" description="Basic and acidic residues" evidence="1">
    <location>
        <begin position="1385"/>
        <end position="1402"/>
    </location>
</feature>
<feature type="region of interest" description="Disordered" evidence="1">
    <location>
        <begin position="417"/>
        <end position="443"/>
    </location>
</feature>
<protein>
    <recommendedName>
        <fullName evidence="2">Telomeric single stranded DNA binding POT1/Cdc13 domain-containing protein</fullName>
    </recommendedName>
</protein>
<evidence type="ECO:0000313" key="3">
    <source>
        <dbReference type="EMBL" id="EXJ60510.1"/>
    </source>
</evidence>
<feature type="compositionally biased region" description="Basic and acidic residues" evidence="1">
    <location>
        <begin position="809"/>
        <end position="821"/>
    </location>
</feature>
<feature type="region of interest" description="Disordered" evidence="1">
    <location>
        <begin position="1306"/>
        <end position="1402"/>
    </location>
</feature>
<dbReference type="STRING" id="1182544.W9W690"/>
<dbReference type="GO" id="GO:0000781">
    <property type="term" value="C:chromosome, telomeric region"/>
    <property type="evidence" value="ECO:0007669"/>
    <property type="project" value="InterPro"/>
</dbReference>
<dbReference type="Gene3D" id="2.40.50.140">
    <property type="entry name" value="Nucleic acid-binding proteins"/>
    <property type="match status" value="1"/>
</dbReference>
<feature type="compositionally biased region" description="Polar residues" evidence="1">
    <location>
        <begin position="329"/>
        <end position="340"/>
    </location>
</feature>
<feature type="compositionally biased region" description="Basic and acidic residues" evidence="1">
    <location>
        <begin position="978"/>
        <end position="993"/>
    </location>
</feature>
<dbReference type="InterPro" id="IPR012340">
    <property type="entry name" value="NA-bd_OB-fold"/>
</dbReference>
<name>W9W690_9EURO</name>
<accession>W9W690</accession>
<evidence type="ECO:0000259" key="2">
    <source>
        <dbReference type="SMART" id="SM00976"/>
    </source>
</evidence>
<dbReference type="EMBL" id="AMGW01000003">
    <property type="protein sequence ID" value="EXJ60510.1"/>
    <property type="molecule type" value="Genomic_DNA"/>
</dbReference>
<feature type="compositionally biased region" description="Polar residues" evidence="1">
    <location>
        <begin position="639"/>
        <end position="652"/>
    </location>
</feature>
<dbReference type="GeneID" id="19179248"/>
<dbReference type="OrthoDB" id="5363079at2759"/>
<dbReference type="Proteomes" id="UP000019473">
    <property type="component" value="Unassembled WGS sequence"/>
</dbReference>
<dbReference type="SUPFAM" id="SSF50249">
    <property type="entry name" value="Nucleic acid-binding proteins"/>
    <property type="match status" value="1"/>
</dbReference>
<feature type="compositionally biased region" description="Polar residues" evidence="1">
    <location>
        <begin position="242"/>
        <end position="256"/>
    </location>
</feature>